<proteinExistence type="predicted"/>
<gene>
    <name evidence="2" type="ORF">ANPL_02570</name>
</gene>
<dbReference type="KEGG" id="aplt:ANPL_02570"/>
<dbReference type="EMBL" id="CP046391">
    <property type="protein sequence ID" value="QJC27573.1"/>
    <property type="molecule type" value="Genomic_DNA"/>
</dbReference>
<evidence type="ECO:0000313" key="2">
    <source>
        <dbReference type="EMBL" id="QJC27573.1"/>
    </source>
</evidence>
<dbReference type="RefSeq" id="WP_169193208.1">
    <property type="nucleotide sequence ID" value="NZ_CP046391.1"/>
</dbReference>
<keyword evidence="1" id="KW-1133">Transmembrane helix</keyword>
<feature type="transmembrane region" description="Helical" evidence="1">
    <location>
        <begin position="159"/>
        <end position="179"/>
    </location>
</feature>
<dbReference type="Proteomes" id="UP000500930">
    <property type="component" value="Chromosome"/>
</dbReference>
<organism evidence="2 3">
    <name type="scientific">Anaplasma platys</name>
    <dbReference type="NCBI Taxonomy" id="949"/>
    <lineage>
        <taxon>Bacteria</taxon>
        <taxon>Pseudomonadati</taxon>
        <taxon>Pseudomonadota</taxon>
        <taxon>Alphaproteobacteria</taxon>
        <taxon>Rickettsiales</taxon>
        <taxon>Anaplasmataceae</taxon>
        <taxon>Anaplasma</taxon>
    </lineage>
</organism>
<evidence type="ECO:0000313" key="3">
    <source>
        <dbReference type="Proteomes" id="UP000500930"/>
    </source>
</evidence>
<dbReference type="AlphaFoldDB" id="A0A858PY89"/>
<accession>A0A858PY89</accession>
<evidence type="ECO:0000256" key="1">
    <source>
        <dbReference type="SAM" id="Phobius"/>
    </source>
</evidence>
<reference evidence="2 3" key="1">
    <citation type="journal article" date="2020" name="Pathogens">
        <title>First Whole Genome Sequence of Anaplasma platys, an Obligate Intracellular Rickettsial Pathogen of Dogs.</title>
        <authorList>
            <person name="Llanes A."/>
            <person name="Rajeev S."/>
        </authorList>
    </citation>
    <scope>NUCLEOTIDE SEQUENCE [LARGE SCALE GENOMIC DNA]</scope>
    <source>
        <strain evidence="2 3">S3</strain>
    </source>
</reference>
<keyword evidence="3" id="KW-1185">Reference proteome</keyword>
<protein>
    <submittedName>
        <fullName evidence="2">Uncharacterized protein</fullName>
    </submittedName>
</protein>
<keyword evidence="1" id="KW-0472">Membrane</keyword>
<sequence length="228" mass="26340">MRCSSLTYEPQVCLIENEQSSYQRFSARKASLGVQKQHVRCISKSKSRIIFESERPKGRNPEHFLHRGAGKSSFAALRINKNSVYGRAAFHKKPLNFVQKLKKERDNVLQKELSSVIKRMVKVSIAHGMDPVQRAGQTSESNAREAAKYGRKAKGRRRFFTSLFKLLLKLFFLAVFPIVSFKDVIVDCILKVWEDKHKNNKKGKKWSSFAERVLLQRKRQSSIPLRAM</sequence>
<name>A0A858PY89_9RICK</name>
<keyword evidence="1" id="KW-0812">Transmembrane</keyword>